<sequence length="166" mass="18514">MKRAEGTRSEKTKTQQEKPSPNPIHKAPSSLGLSTKCLAPHPSLPVPRRYTKSYCSSVRRCRVPMYLYRTYLHISHTIYHLRAEWSNGASAVRPSVRPSIPGPTSDIPTSDIRQAGRQAVSFSVCVRTSVKSQSNFGESLIFWRRIPIKLSDVYLSACTAPPEVCA</sequence>
<evidence type="ECO:0000256" key="1">
    <source>
        <dbReference type="SAM" id="MobiDB-lite"/>
    </source>
</evidence>
<dbReference type="EMBL" id="FJVC01000114">
    <property type="protein sequence ID" value="CZT42977.1"/>
    <property type="molecule type" value="Genomic_DNA"/>
</dbReference>
<dbReference type="AlphaFoldDB" id="A0A1E1M1I6"/>
<feature type="compositionally biased region" description="Basic and acidic residues" evidence="1">
    <location>
        <begin position="1"/>
        <end position="16"/>
    </location>
</feature>
<protein>
    <submittedName>
        <fullName evidence="2">Uncharacterized protein</fullName>
    </submittedName>
</protein>
<name>A0A1E1M1I6_RHYSE</name>
<evidence type="ECO:0000313" key="2">
    <source>
        <dbReference type="EMBL" id="CZT42977.1"/>
    </source>
</evidence>
<gene>
    <name evidence="2" type="ORF">RSE6_02948</name>
</gene>
<proteinExistence type="predicted"/>
<accession>A0A1E1M1I6</accession>
<organism evidence="2 3">
    <name type="scientific">Rhynchosporium secalis</name>
    <name type="common">Barley scald fungus</name>
    <dbReference type="NCBI Taxonomy" id="38038"/>
    <lineage>
        <taxon>Eukaryota</taxon>
        <taxon>Fungi</taxon>
        <taxon>Dikarya</taxon>
        <taxon>Ascomycota</taxon>
        <taxon>Pezizomycotina</taxon>
        <taxon>Leotiomycetes</taxon>
        <taxon>Helotiales</taxon>
        <taxon>Ploettnerulaceae</taxon>
        <taxon>Rhynchosporium</taxon>
    </lineage>
</organism>
<dbReference type="Proteomes" id="UP000177625">
    <property type="component" value="Unassembled WGS sequence"/>
</dbReference>
<evidence type="ECO:0000313" key="3">
    <source>
        <dbReference type="Proteomes" id="UP000177625"/>
    </source>
</evidence>
<keyword evidence="3" id="KW-1185">Reference proteome</keyword>
<feature type="region of interest" description="Disordered" evidence="1">
    <location>
        <begin position="1"/>
        <end position="32"/>
    </location>
</feature>
<reference evidence="3" key="1">
    <citation type="submission" date="2016-03" db="EMBL/GenBank/DDBJ databases">
        <authorList>
            <person name="Guldener U."/>
        </authorList>
    </citation>
    <scope>NUCLEOTIDE SEQUENCE [LARGE SCALE GENOMIC DNA]</scope>
</reference>